<reference evidence="3 4" key="1">
    <citation type="journal article" date="2023" name="IMA Fungus">
        <title>Comparative genomic study of the Penicillium genus elucidates a diverse pangenome and 15 lateral gene transfer events.</title>
        <authorList>
            <person name="Petersen C."/>
            <person name="Sorensen T."/>
            <person name="Nielsen M.R."/>
            <person name="Sondergaard T.E."/>
            <person name="Sorensen J.L."/>
            <person name="Fitzpatrick D.A."/>
            <person name="Frisvad J.C."/>
            <person name="Nielsen K.L."/>
        </authorList>
    </citation>
    <scope>NUCLEOTIDE SEQUENCE [LARGE SCALE GENOMIC DNA]</scope>
    <source>
        <strain evidence="3 4">IBT 29057</strain>
    </source>
</reference>
<feature type="compositionally biased region" description="Polar residues" evidence="2">
    <location>
        <begin position="862"/>
        <end position="873"/>
    </location>
</feature>
<feature type="compositionally biased region" description="Basic and acidic residues" evidence="2">
    <location>
        <begin position="616"/>
        <end position="628"/>
    </location>
</feature>
<gene>
    <name evidence="3" type="ORF">N7450_011397</name>
</gene>
<dbReference type="InterPro" id="IPR022198">
    <property type="entry name" value="DUF3723"/>
</dbReference>
<feature type="compositionally biased region" description="Polar residues" evidence="2">
    <location>
        <begin position="697"/>
        <end position="715"/>
    </location>
</feature>
<evidence type="ECO:0000256" key="1">
    <source>
        <dbReference type="SAM" id="Coils"/>
    </source>
</evidence>
<evidence type="ECO:0000313" key="4">
    <source>
        <dbReference type="Proteomes" id="UP001216150"/>
    </source>
</evidence>
<feature type="region of interest" description="Disordered" evidence="2">
    <location>
        <begin position="745"/>
        <end position="785"/>
    </location>
</feature>
<accession>A0AAD6GKY7</accession>
<dbReference type="Proteomes" id="UP001216150">
    <property type="component" value="Unassembled WGS sequence"/>
</dbReference>
<keyword evidence="1" id="KW-0175">Coiled coil</keyword>
<name>A0AAD6GKY7_9EURO</name>
<protein>
    <submittedName>
        <fullName evidence="3">Uncharacterized protein</fullName>
    </submittedName>
</protein>
<feature type="compositionally biased region" description="Basic and acidic residues" evidence="2">
    <location>
        <begin position="650"/>
        <end position="660"/>
    </location>
</feature>
<evidence type="ECO:0000313" key="3">
    <source>
        <dbReference type="EMBL" id="KAJ5568911.1"/>
    </source>
</evidence>
<proteinExistence type="predicted"/>
<keyword evidence="4" id="KW-1185">Reference proteome</keyword>
<dbReference type="AlphaFoldDB" id="A0AAD6GKY7"/>
<dbReference type="Pfam" id="PF12520">
    <property type="entry name" value="DUF3723"/>
    <property type="match status" value="1"/>
</dbReference>
<feature type="region of interest" description="Disordered" evidence="2">
    <location>
        <begin position="857"/>
        <end position="883"/>
    </location>
</feature>
<dbReference type="EMBL" id="JAQJAC010000010">
    <property type="protein sequence ID" value="KAJ5568911.1"/>
    <property type="molecule type" value="Genomic_DNA"/>
</dbReference>
<feature type="coiled-coil region" evidence="1">
    <location>
        <begin position="790"/>
        <end position="817"/>
    </location>
</feature>
<comment type="caution">
    <text evidence="3">The sequence shown here is derived from an EMBL/GenBank/DDBJ whole genome shotgun (WGS) entry which is preliminary data.</text>
</comment>
<feature type="region of interest" description="Disordered" evidence="2">
    <location>
        <begin position="616"/>
        <end position="722"/>
    </location>
</feature>
<evidence type="ECO:0000256" key="2">
    <source>
        <dbReference type="SAM" id="MobiDB-lite"/>
    </source>
</evidence>
<sequence length="994" mass="111560">MSRHVFTEQEARLAAERRLTYFGAAKISIVQIQFEPPLPRGLDPKNLDRLRGIFRKNRCRRLDVHNHVPATVSRHALSEALQKANLSQQSLLPADDRHPPRLEFQTGQLRGLHGRHRVQAGMEVFLRRIAGGRLISTRMVHRSILTIHLSIDEELQTALVEEYSNERKPTDGEIYRKIRQYEGEGNEAFRERWFVRLSPSNQERLNQLDNKRNRRLRCAFDGLLTIPGLWPGGMRISVLHRLIASGCVEEIANYLDHIRDVWTSLVGSDRHSTKRIDPETVSALQLLAPGKSWTDAKSACGLVMSGHAFVEFSDDERQAICARMKNVDGLIPSLYTLFEDFKYLESCVHCLKRLSGPLTRSVWETMSSLFDPNSAAGEDRKRGQCLIQTSESTFRRLCATEADCLDLGYQQLWLYAMRHYPLMPPDPRSKDDLLAKPTGAKADPRVIYDMARLARKLGFQSPEIDGLLDDSPDHQIARSALLQARKPGQYRYDDQQFDFLVQRIATCFAEAVPDQPNLSQGLLADNTTKAHARSGIPRTRTHTQDAPFLFFDRLYAGVEAADTITSFFVRRCVYFAFFGKSANLRNATATEAGDASISQGVDRGRRVERRSSMLFVERDGSSASHEPRQQTVPPSLPPDRAGSEIVVSQHDSHRPIHSDDGIEPMDLDPPRPESDYVILGRLDQSSPDDPAPKKPEAQSNQSNSVLEMVSCSHSPTMAPEIGDAMSEGTQISLETVQLGWSQDELGTGRSQEREPDTASELDVDVPAQQPPLSDRGSVSEIRRSTGPEELEAFLAGLRRAQEEQEQLEKRMAMERLDDELNRLHHQSSPPAEEFVPPGNMRGVSYSTLCDQPVEAIHEGTEHTPTQSDRTNTRPQPPMHDESDCPLTQHVEIRFWSLERGEWNQSDCLLIDRSDPSPVERVARKYSCKGYSLYDVHLHSIRPGHCYRAASVDGSNAIFVISAHEEDQLAGAGGLGQVKQLVSMASKAVAGTMGR</sequence>
<organism evidence="3 4">
    <name type="scientific">Penicillium hetheringtonii</name>
    <dbReference type="NCBI Taxonomy" id="911720"/>
    <lineage>
        <taxon>Eukaryota</taxon>
        <taxon>Fungi</taxon>
        <taxon>Dikarya</taxon>
        <taxon>Ascomycota</taxon>
        <taxon>Pezizomycotina</taxon>
        <taxon>Eurotiomycetes</taxon>
        <taxon>Eurotiomycetidae</taxon>
        <taxon>Eurotiales</taxon>
        <taxon>Aspergillaceae</taxon>
        <taxon>Penicillium</taxon>
    </lineage>
</organism>